<dbReference type="RefSeq" id="WP_184832013.1">
    <property type="nucleotide sequence ID" value="NZ_BAAAVN010000015.1"/>
</dbReference>
<dbReference type="Pfam" id="PF06475">
    <property type="entry name" value="Glycolipid_bind"/>
    <property type="match status" value="1"/>
</dbReference>
<dbReference type="EMBL" id="JACHNF010000001">
    <property type="protein sequence ID" value="MBB5977859.1"/>
    <property type="molecule type" value="Genomic_DNA"/>
</dbReference>
<evidence type="ECO:0000313" key="2">
    <source>
        <dbReference type="Proteomes" id="UP000558997"/>
    </source>
</evidence>
<evidence type="ECO:0008006" key="3">
    <source>
        <dbReference type="Google" id="ProtNLM"/>
    </source>
</evidence>
<dbReference type="AlphaFoldDB" id="A0A841DJS0"/>
<evidence type="ECO:0000313" key="1">
    <source>
        <dbReference type="EMBL" id="MBB5977859.1"/>
    </source>
</evidence>
<accession>A0A841DJS0</accession>
<reference evidence="1 2" key="1">
    <citation type="submission" date="2020-08" db="EMBL/GenBank/DDBJ databases">
        <title>Sequencing the genomes of 1000 actinobacteria strains.</title>
        <authorList>
            <person name="Klenk H.-P."/>
        </authorList>
    </citation>
    <scope>NUCLEOTIDE SEQUENCE [LARGE SCALE GENOMIC DNA]</scope>
    <source>
        <strain evidence="1 2">DSM 17294</strain>
    </source>
</reference>
<proteinExistence type="predicted"/>
<dbReference type="Proteomes" id="UP000558997">
    <property type="component" value="Unassembled WGS sequence"/>
</dbReference>
<gene>
    <name evidence="1" type="ORF">HDA44_001200</name>
</gene>
<comment type="caution">
    <text evidence="1">The sequence shown here is derived from an EMBL/GenBank/DDBJ whole genome shotgun (WGS) entry which is preliminary data.</text>
</comment>
<sequence>MYLQPLPPIASWTHTGLRTGFEVLFSAGTALHGHTSAREGGSAWYVGYQVDVDSGWRTQSVHAVNRTAAGEHTVALARTPDAHWIVDGLHRPDLGGCEDVDFESSAVTNTLPIHRISFTAGTPVEVPAAFVQANDLSVVRIEQRYTLVSSEPGRYVFQYESTSFDFECRLTFDGAGLVLDYPGIAVRDR</sequence>
<keyword evidence="2" id="KW-1185">Reference proteome</keyword>
<name>A0A841DJS0_9ACTN</name>
<dbReference type="InterPro" id="IPR009467">
    <property type="entry name" value="Glycolipid-bd_prot_put"/>
</dbReference>
<organism evidence="1 2">
    <name type="scientific">Kribbella solani</name>
    <dbReference type="NCBI Taxonomy" id="236067"/>
    <lineage>
        <taxon>Bacteria</taxon>
        <taxon>Bacillati</taxon>
        <taxon>Actinomycetota</taxon>
        <taxon>Actinomycetes</taxon>
        <taxon>Propionibacteriales</taxon>
        <taxon>Kribbellaceae</taxon>
        <taxon>Kribbella</taxon>
    </lineage>
</organism>
<protein>
    <recommendedName>
        <fullName evidence="3">Glycolipid-binding domain-containing protein</fullName>
    </recommendedName>
</protein>
<dbReference type="SUPFAM" id="SSF159275">
    <property type="entry name" value="PA1994-like"/>
    <property type="match status" value="1"/>
</dbReference>